<accession>A0ABQ9HE32</accession>
<proteinExistence type="predicted"/>
<evidence type="ECO:0000313" key="2">
    <source>
        <dbReference type="Proteomes" id="UP001159363"/>
    </source>
</evidence>
<evidence type="ECO:0000313" key="1">
    <source>
        <dbReference type="EMBL" id="KAJ8882568.1"/>
    </source>
</evidence>
<dbReference type="Proteomes" id="UP001159363">
    <property type="component" value="Chromosome 4"/>
</dbReference>
<keyword evidence="2" id="KW-1185">Reference proteome</keyword>
<gene>
    <name evidence="1" type="ORF">PR048_014379</name>
</gene>
<name>A0ABQ9HE32_9NEOP</name>
<sequence>MLVFFGRNTSSMFLRLSSRCAGHLSTKKMTFLLAAPIFAPKQRGHLVNTAEVIHAFLLKSWSLGRMFPLKPLDSEELLAPLHTLAQVSFHCTSAISYEITEHPQLVSIVDVARLVVAEDILEQGQPLTHRFWID</sequence>
<protein>
    <submittedName>
        <fullName evidence="1">Uncharacterized protein</fullName>
    </submittedName>
</protein>
<dbReference type="EMBL" id="JARBHB010000005">
    <property type="protein sequence ID" value="KAJ8882568.1"/>
    <property type="molecule type" value="Genomic_DNA"/>
</dbReference>
<comment type="caution">
    <text evidence="1">The sequence shown here is derived from an EMBL/GenBank/DDBJ whole genome shotgun (WGS) entry which is preliminary data.</text>
</comment>
<organism evidence="1 2">
    <name type="scientific">Dryococelus australis</name>
    <dbReference type="NCBI Taxonomy" id="614101"/>
    <lineage>
        <taxon>Eukaryota</taxon>
        <taxon>Metazoa</taxon>
        <taxon>Ecdysozoa</taxon>
        <taxon>Arthropoda</taxon>
        <taxon>Hexapoda</taxon>
        <taxon>Insecta</taxon>
        <taxon>Pterygota</taxon>
        <taxon>Neoptera</taxon>
        <taxon>Polyneoptera</taxon>
        <taxon>Phasmatodea</taxon>
        <taxon>Verophasmatodea</taxon>
        <taxon>Anareolatae</taxon>
        <taxon>Phasmatidae</taxon>
        <taxon>Eurycanthinae</taxon>
        <taxon>Dryococelus</taxon>
    </lineage>
</organism>
<reference evidence="1 2" key="1">
    <citation type="submission" date="2023-02" db="EMBL/GenBank/DDBJ databases">
        <title>LHISI_Scaffold_Assembly.</title>
        <authorList>
            <person name="Stuart O.P."/>
            <person name="Cleave R."/>
            <person name="Magrath M.J.L."/>
            <person name="Mikheyev A.S."/>
        </authorList>
    </citation>
    <scope>NUCLEOTIDE SEQUENCE [LARGE SCALE GENOMIC DNA]</scope>
    <source>
        <strain evidence="1">Daus_M_001</strain>
        <tissue evidence="1">Leg muscle</tissue>
    </source>
</reference>